<sequence length="166" mass="18277">MDMPSREMPVELSKDHLELLSALNGQDVKYLVIGGYAVGVHSEPRATKDLDVFIRQDEQNSEAVFRALASFGAPLAGLTAADFNDGKSFFQMGQPPHRADVLQAISGVEFDECYERRVYAVVNGSLTVPVISAVDLVKNKRTVGRLRDLADVEDILEAQQALKKEQ</sequence>
<dbReference type="KEGG" id="acm:AciX9_1310"/>
<dbReference type="EMBL" id="CP002480">
    <property type="protein sequence ID" value="ADW68372.1"/>
    <property type="molecule type" value="Genomic_DNA"/>
</dbReference>
<dbReference type="Proteomes" id="UP000000343">
    <property type="component" value="Chromosome"/>
</dbReference>
<name>E8X5A8_GRATM</name>
<feature type="domain" description="DUF6036" evidence="1">
    <location>
        <begin position="24"/>
        <end position="154"/>
    </location>
</feature>
<dbReference type="Pfam" id="PF19502">
    <property type="entry name" value="DUF6036"/>
    <property type="match status" value="1"/>
</dbReference>
<evidence type="ECO:0000313" key="2">
    <source>
        <dbReference type="EMBL" id="ADW68372.1"/>
    </source>
</evidence>
<dbReference type="STRING" id="1198114.AciX9_1310"/>
<gene>
    <name evidence="2" type="ordered locus">AciX9_1310</name>
</gene>
<dbReference type="InterPro" id="IPR045792">
    <property type="entry name" value="DUF6036"/>
</dbReference>
<dbReference type="PaxDb" id="1198114-AciX9_1310"/>
<dbReference type="HOGENOM" id="CLU_120522_2_0_0"/>
<proteinExistence type="predicted"/>
<accession>E8X5A8</accession>
<keyword evidence="3" id="KW-1185">Reference proteome</keyword>
<evidence type="ECO:0000259" key="1">
    <source>
        <dbReference type="Pfam" id="PF19502"/>
    </source>
</evidence>
<protein>
    <recommendedName>
        <fullName evidence="1">DUF6036 domain-containing protein</fullName>
    </recommendedName>
</protein>
<dbReference type="eggNOG" id="COG4914">
    <property type="taxonomic scope" value="Bacteria"/>
</dbReference>
<dbReference type="Gene3D" id="3.30.460.40">
    <property type="match status" value="1"/>
</dbReference>
<dbReference type="SUPFAM" id="SSF81301">
    <property type="entry name" value="Nucleotidyltransferase"/>
    <property type="match status" value="1"/>
</dbReference>
<organism evidence="3">
    <name type="scientific">Granulicella tundricola (strain ATCC BAA-1859 / DSM 23138 / MP5ACTX9)</name>
    <dbReference type="NCBI Taxonomy" id="1198114"/>
    <lineage>
        <taxon>Bacteria</taxon>
        <taxon>Pseudomonadati</taxon>
        <taxon>Acidobacteriota</taxon>
        <taxon>Terriglobia</taxon>
        <taxon>Terriglobales</taxon>
        <taxon>Acidobacteriaceae</taxon>
        <taxon>Granulicella</taxon>
    </lineage>
</organism>
<reference evidence="3" key="1">
    <citation type="submission" date="2011-01" db="EMBL/GenBank/DDBJ databases">
        <title>Complete sequence of chromosome of Acidobacterium sp. MP5ACTX9.</title>
        <authorList>
            <consortium name="US DOE Joint Genome Institute"/>
            <person name="Lucas S."/>
            <person name="Copeland A."/>
            <person name="Lapidus A."/>
            <person name="Cheng J.-F."/>
            <person name="Goodwin L."/>
            <person name="Pitluck S."/>
            <person name="Teshima H."/>
            <person name="Detter J.C."/>
            <person name="Han C."/>
            <person name="Tapia R."/>
            <person name="Land M."/>
            <person name="Hauser L."/>
            <person name="Kyrpides N."/>
            <person name="Ivanova N."/>
            <person name="Ovchinnikova G."/>
            <person name="Pagani I."/>
            <person name="Rawat S.R."/>
            <person name="Mannisto M."/>
            <person name="Haggblom M.M."/>
            <person name="Woyke T."/>
        </authorList>
    </citation>
    <scope>NUCLEOTIDE SEQUENCE [LARGE SCALE GENOMIC DNA]</scope>
    <source>
        <strain evidence="3">MP5ACTX9</strain>
    </source>
</reference>
<dbReference type="InterPro" id="IPR043519">
    <property type="entry name" value="NT_sf"/>
</dbReference>
<dbReference type="AlphaFoldDB" id="E8X5A8"/>
<evidence type="ECO:0000313" key="3">
    <source>
        <dbReference type="Proteomes" id="UP000000343"/>
    </source>
</evidence>